<dbReference type="GO" id="GO:0042910">
    <property type="term" value="F:xenobiotic transmembrane transporter activity"/>
    <property type="evidence" value="ECO:0007669"/>
    <property type="project" value="InterPro"/>
</dbReference>
<keyword evidence="3" id="KW-1133">Transmembrane helix</keyword>
<dbReference type="VEuPathDB" id="TriTrypDB:LDHU3_35.4830"/>
<feature type="transmembrane region" description="Helical" evidence="3">
    <location>
        <begin position="455"/>
        <end position="477"/>
    </location>
</feature>
<evidence type="ECO:0000256" key="1">
    <source>
        <dbReference type="ARBA" id="ARBA00010199"/>
    </source>
</evidence>
<evidence type="ECO:0000313" key="5">
    <source>
        <dbReference type="Proteomes" id="UP000318821"/>
    </source>
</evidence>
<evidence type="ECO:0000256" key="3">
    <source>
        <dbReference type="SAM" id="Phobius"/>
    </source>
</evidence>
<dbReference type="GO" id="GO:0016020">
    <property type="term" value="C:membrane"/>
    <property type="evidence" value="ECO:0007669"/>
    <property type="project" value="InterPro"/>
</dbReference>
<feature type="region of interest" description="Disordered" evidence="2">
    <location>
        <begin position="44"/>
        <end position="64"/>
    </location>
</feature>
<keyword evidence="3" id="KW-0472">Membrane</keyword>
<dbReference type="EMBL" id="RHLD01000013">
    <property type="protein sequence ID" value="TPP47968.1"/>
    <property type="molecule type" value="Genomic_DNA"/>
</dbReference>
<evidence type="ECO:0000256" key="2">
    <source>
        <dbReference type="SAM" id="MobiDB-lite"/>
    </source>
</evidence>
<gene>
    <name evidence="4" type="ORF">CGC20_14910</name>
</gene>
<feature type="transmembrane region" description="Helical" evidence="3">
    <location>
        <begin position="116"/>
        <end position="138"/>
    </location>
</feature>
<dbReference type="VEuPathDB" id="TriTrypDB:LdBPK_353680.1"/>
<dbReference type="GO" id="GO:0015297">
    <property type="term" value="F:antiporter activity"/>
    <property type="evidence" value="ECO:0007669"/>
    <property type="project" value="InterPro"/>
</dbReference>
<organism evidence="4 5">
    <name type="scientific">Leishmania donovani</name>
    <dbReference type="NCBI Taxonomy" id="5661"/>
    <lineage>
        <taxon>Eukaryota</taxon>
        <taxon>Discoba</taxon>
        <taxon>Euglenozoa</taxon>
        <taxon>Kinetoplastea</taxon>
        <taxon>Metakinetoplastina</taxon>
        <taxon>Trypanosomatida</taxon>
        <taxon>Trypanosomatidae</taxon>
        <taxon>Leishmaniinae</taxon>
        <taxon>Leishmania</taxon>
    </lineage>
</organism>
<evidence type="ECO:0000313" key="4">
    <source>
        <dbReference type="EMBL" id="TPP47968.1"/>
    </source>
</evidence>
<feature type="transmembrane region" description="Helical" evidence="3">
    <location>
        <begin position="191"/>
        <end position="213"/>
    </location>
</feature>
<comment type="similarity">
    <text evidence="1">Belongs to the multi antimicrobial extrusion (MATE) (TC 2.A.66.1) family.</text>
</comment>
<dbReference type="Proteomes" id="UP000318821">
    <property type="component" value="Unassembled WGS sequence"/>
</dbReference>
<name>A0A504XKD1_LEIDO</name>
<proteinExistence type="inferred from homology"/>
<feature type="transmembrane region" description="Helical" evidence="3">
    <location>
        <begin position="79"/>
        <end position="104"/>
    </location>
</feature>
<sequence>MSTQSYADSENDVVIDNLSFASHISTSGRCAPADVESIAQAIASTSRRPEDGAPSTNDGEEAGLGMTEDISTMDIVKKFFFVGYPLTLSSLAQFSLNLIIIMVIGRLLGLEAMGGVSLALGLVNATGFAFGAGLCGALETVLSHTFGHFQQEENKRLAQAKTEAERTGTAVEPQVSCTLHMYGIYAQRMSIILMVASVPLGFVLCFADALLTIAGESAAFIFVKLFGFAGSPIAWLIMMTGVVAGLVYYLRYTGRDKLTWGGWDIRCAQNLNSLVKIALPSMGMMLSEWVALEVNALAGGYGTAAELGAYTITLQVFGIMWAMGSGVMILTSVFVGNAIGEGKPLLARRIAFIALAVVLGIATVDVVLCLFLQPFIPSFFVQTEEVDAVAAIYRELMYVVMPYHFVDVFQSTVMGALRGCELQKLGAVIITVAFCAVGVPLSFLLFFYFKIGIRALWIGPFTGVAVVGTPAYIYILLRYIKWENLKPHVDNAAKLGETKTGDVRTRAISNPAEVPLDNAVASVESPQVVAVRRFVNSPTPITIVQVPTAASIAEKSQQESRHSCMPS</sequence>
<dbReference type="AlphaFoldDB" id="A0A504XKD1"/>
<protein>
    <submittedName>
        <fullName evidence="4">MatE family protein</fullName>
    </submittedName>
</protein>
<dbReference type="Pfam" id="PF01554">
    <property type="entry name" value="MatE"/>
    <property type="match status" value="2"/>
</dbReference>
<feature type="transmembrane region" description="Helical" evidence="3">
    <location>
        <begin position="233"/>
        <end position="252"/>
    </location>
</feature>
<dbReference type="PANTHER" id="PTHR11206">
    <property type="entry name" value="MULTIDRUG RESISTANCE PROTEIN"/>
    <property type="match status" value="1"/>
</dbReference>
<feature type="transmembrane region" description="Helical" evidence="3">
    <location>
        <begin position="273"/>
        <end position="292"/>
    </location>
</feature>
<accession>A0A504XKD1</accession>
<feature type="transmembrane region" description="Helical" evidence="3">
    <location>
        <begin position="351"/>
        <end position="376"/>
    </location>
</feature>
<reference evidence="5" key="1">
    <citation type="submission" date="2019-02" db="EMBL/GenBank/DDBJ databases">
        <title>FDA dAtabase for Regulatory Grade micrObial Sequences (FDA-ARGOS): Supporting development and validation of Infectious Disease Dx tests.</title>
        <authorList>
            <person name="Duncan R."/>
            <person name="Fisher C."/>
            <person name="Tallon L."/>
            <person name="Sadzewicz L."/>
            <person name="Sengamalay N."/>
            <person name="Ott S."/>
            <person name="Godinez A."/>
            <person name="Nagaraj S."/>
            <person name="Vavikolanu K."/>
            <person name="Vyas G."/>
            <person name="Nadendla S."/>
            <person name="Aluvathingal J."/>
            <person name="Sichtig H."/>
        </authorList>
    </citation>
    <scope>NUCLEOTIDE SEQUENCE [LARGE SCALE GENOMIC DNA]</scope>
    <source>
        <strain evidence="5">FDAARGOS_360</strain>
    </source>
</reference>
<dbReference type="InterPro" id="IPR002528">
    <property type="entry name" value="MATE_fam"/>
</dbReference>
<feature type="transmembrane region" description="Helical" evidence="3">
    <location>
        <begin position="312"/>
        <end position="339"/>
    </location>
</feature>
<dbReference type="VEuPathDB" id="TriTrypDB:LdCL_350041800"/>
<feature type="transmembrane region" description="Helical" evidence="3">
    <location>
        <begin position="425"/>
        <end position="449"/>
    </location>
</feature>
<keyword evidence="3" id="KW-0812">Transmembrane</keyword>
<comment type="caution">
    <text evidence="4">The sequence shown here is derived from an EMBL/GenBank/DDBJ whole genome shotgun (WGS) entry which is preliminary data.</text>
</comment>